<protein>
    <submittedName>
        <fullName evidence="1">Uncharacterized protein</fullName>
    </submittedName>
</protein>
<sequence>MPWFVARKSYLDCCLLFWGDKEARERREREGGRVREYGGATVEVGAVVVET</sequence>
<accession>A0A0A8ZZL8</accession>
<name>A0A0A8ZZL8_ARUDO</name>
<proteinExistence type="predicted"/>
<dbReference type="AlphaFoldDB" id="A0A0A8ZZL8"/>
<reference evidence="1" key="2">
    <citation type="journal article" date="2015" name="Data Brief">
        <title>Shoot transcriptome of the giant reed, Arundo donax.</title>
        <authorList>
            <person name="Barrero R.A."/>
            <person name="Guerrero F.D."/>
            <person name="Moolhuijzen P."/>
            <person name="Goolsby J.A."/>
            <person name="Tidwell J."/>
            <person name="Bellgard S.E."/>
            <person name="Bellgard M.I."/>
        </authorList>
    </citation>
    <scope>NUCLEOTIDE SEQUENCE</scope>
    <source>
        <tissue evidence="1">Shoot tissue taken approximately 20 cm above the soil surface</tissue>
    </source>
</reference>
<dbReference type="EMBL" id="GBRH01255710">
    <property type="protein sequence ID" value="JAD42185.1"/>
    <property type="molecule type" value="Transcribed_RNA"/>
</dbReference>
<reference evidence="1" key="1">
    <citation type="submission" date="2014-09" db="EMBL/GenBank/DDBJ databases">
        <authorList>
            <person name="Magalhaes I.L.F."/>
            <person name="Oliveira U."/>
            <person name="Santos F.R."/>
            <person name="Vidigal T.H.D.A."/>
            <person name="Brescovit A.D."/>
            <person name="Santos A.J."/>
        </authorList>
    </citation>
    <scope>NUCLEOTIDE SEQUENCE</scope>
    <source>
        <tissue evidence="1">Shoot tissue taken approximately 20 cm above the soil surface</tissue>
    </source>
</reference>
<organism evidence="1">
    <name type="scientific">Arundo donax</name>
    <name type="common">Giant reed</name>
    <name type="synonym">Donax arundinaceus</name>
    <dbReference type="NCBI Taxonomy" id="35708"/>
    <lineage>
        <taxon>Eukaryota</taxon>
        <taxon>Viridiplantae</taxon>
        <taxon>Streptophyta</taxon>
        <taxon>Embryophyta</taxon>
        <taxon>Tracheophyta</taxon>
        <taxon>Spermatophyta</taxon>
        <taxon>Magnoliopsida</taxon>
        <taxon>Liliopsida</taxon>
        <taxon>Poales</taxon>
        <taxon>Poaceae</taxon>
        <taxon>PACMAD clade</taxon>
        <taxon>Arundinoideae</taxon>
        <taxon>Arundineae</taxon>
        <taxon>Arundo</taxon>
    </lineage>
</organism>
<evidence type="ECO:0000313" key="1">
    <source>
        <dbReference type="EMBL" id="JAD42185.1"/>
    </source>
</evidence>